<reference evidence="1 2" key="1">
    <citation type="journal article" date="2018" name="Sci. Rep.">
        <title>Comparative analysis of the Pocillopora damicornis genome highlights role of immune system in coral evolution.</title>
        <authorList>
            <person name="Cunning R."/>
            <person name="Bay R.A."/>
            <person name="Gillette P."/>
            <person name="Baker A.C."/>
            <person name="Traylor-Knowles N."/>
        </authorList>
    </citation>
    <scope>NUCLEOTIDE SEQUENCE [LARGE SCALE GENOMIC DNA]</scope>
    <source>
        <strain evidence="1">RSMAS</strain>
        <tissue evidence="1">Whole animal</tissue>
    </source>
</reference>
<evidence type="ECO:0000313" key="1">
    <source>
        <dbReference type="EMBL" id="RMX41836.1"/>
    </source>
</evidence>
<gene>
    <name evidence="1" type="ORF">pdam_00012495</name>
</gene>
<name>A0A3M6TKG3_POCDA</name>
<organism evidence="1 2">
    <name type="scientific">Pocillopora damicornis</name>
    <name type="common">Cauliflower coral</name>
    <name type="synonym">Millepora damicornis</name>
    <dbReference type="NCBI Taxonomy" id="46731"/>
    <lineage>
        <taxon>Eukaryota</taxon>
        <taxon>Metazoa</taxon>
        <taxon>Cnidaria</taxon>
        <taxon>Anthozoa</taxon>
        <taxon>Hexacorallia</taxon>
        <taxon>Scleractinia</taxon>
        <taxon>Astrocoeniina</taxon>
        <taxon>Pocilloporidae</taxon>
        <taxon>Pocillopora</taxon>
    </lineage>
</organism>
<accession>A0A3M6TKG3</accession>
<proteinExistence type="predicted"/>
<comment type="caution">
    <text evidence="1">The sequence shown here is derived from an EMBL/GenBank/DDBJ whole genome shotgun (WGS) entry which is preliminary data.</text>
</comment>
<dbReference type="Proteomes" id="UP000275408">
    <property type="component" value="Unassembled WGS sequence"/>
</dbReference>
<protein>
    <submittedName>
        <fullName evidence="1">Uncharacterized protein</fullName>
    </submittedName>
</protein>
<sequence length="16" mass="1777">MCSCQPASRLLTLLKL</sequence>
<dbReference type="EMBL" id="RCHS01003437">
    <property type="protein sequence ID" value="RMX41836.1"/>
    <property type="molecule type" value="Genomic_DNA"/>
</dbReference>
<dbReference type="AlphaFoldDB" id="A0A3M6TKG3"/>
<keyword evidence="2" id="KW-1185">Reference proteome</keyword>
<evidence type="ECO:0000313" key="2">
    <source>
        <dbReference type="Proteomes" id="UP000275408"/>
    </source>
</evidence>